<dbReference type="FunFam" id="3.40.50.300:FF:000108">
    <property type="entry name" value="ATP-dependent RNA helicase RhlE"/>
    <property type="match status" value="1"/>
</dbReference>
<keyword evidence="1 7" id="KW-0963">Cytoplasm</keyword>
<dbReference type="GO" id="GO:0042255">
    <property type="term" value="P:ribosome assembly"/>
    <property type="evidence" value="ECO:0007669"/>
    <property type="project" value="InterPro"/>
</dbReference>
<dbReference type="InterPro" id="IPR000629">
    <property type="entry name" value="RNA-helicase_DEAD-box_CS"/>
</dbReference>
<evidence type="ECO:0000313" key="14">
    <source>
        <dbReference type="Proteomes" id="UP000199561"/>
    </source>
</evidence>
<keyword evidence="2 7" id="KW-0547">Nucleotide-binding</keyword>
<evidence type="ECO:0000256" key="9">
    <source>
        <dbReference type="SAM" id="MobiDB-lite"/>
    </source>
</evidence>
<evidence type="ECO:0000256" key="3">
    <source>
        <dbReference type="ARBA" id="ARBA00022801"/>
    </source>
</evidence>
<dbReference type="PROSITE" id="PS00039">
    <property type="entry name" value="DEAD_ATP_HELICASE"/>
    <property type="match status" value="1"/>
</dbReference>
<evidence type="ECO:0000256" key="8">
    <source>
        <dbReference type="PROSITE-ProRule" id="PRU00552"/>
    </source>
</evidence>
<dbReference type="GO" id="GO:0016887">
    <property type="term" value="F:ATP hydrolysis activity"/>
    <property type="evidence" value="ECO:0007669"/>
    <property type="project" value="RHEA"/>
</dbReference>
<keyword evidence="3 7" id="KW-0378">Hydrolase</keyword>
<dbReference type="CDD" id="cd00268">
    <property type="entry name" value="DEADc"/>
    <property type="match status" value="1"/>
</dbReference>
<feature type="domain" description="Helicase C-terminal" evidence="11">
    <location>
        <begin position="248"/>
        <end position="400"/>
    </location>
</feature>
<dbReference type="GO" id="GO:0003676">
    <property type="term" value="F:nucleic acid binding"/>
    <property type="evidence" value="ECO:0007669"/>
    <property type="project" value="InterPro"/>
</dbReference>
<keyword evidence="4 7" id="KW-0347">Helicase</keyword>
<dbReference type="CDD" id="cd18787">
    <property type="entry name" value="SF2_C_DEAD"/>
    <property type="match status" value="1"/>
</dbReference>
<dbReference type="Gene3D" id="3.40.50.300">
    <property type="entry name" value="P-loop containing nucleotide triphosphate hydrolases"/>
    <property type="match status" value="2"/>
</dbReference>
<name>A0A1I4Q1I4_9PROT</name>
<dbReference type="GO" id="GO:0003724">
    <property type="term" value="F:RNA helicase activity"/>
    <property type="evidence" value="ECO:0007669"/>
    <property type="project" value="UniProtKB-UniRule"/>
</dbReference>
<feature type="compositionally biased region" description="Polar residues" evidence="9">
    <location>
        <begin position="486"/>
        <end position="505"/>
    </location>
</feature>
<dbReference type="Pfam" id="PF00270">
    <property type="entry name" value="DEAD"/>
    <property type="match status" value="1"/>
</dbReference>
<dbReference type="EMBL" id="FOUF01000013">
    <property type="protein sequence ID" value="SFM33948.1"/>
    <property type="molecule type" value="Genomic_DNA"/>
</dbReference>
<feature type="short sequence motif" description="Q motif" evidence="8">
    <location>
        <begin position="15"/>
        <end position="43"/>
    </location>
</feature>
<dbReference type="Pfam" id="PF00271">
    <property type="entry name" value="Helicase_C"/>
    <property type="match status" value="1"/>
</dbReference>
<dbReference type="PROSITE" id="PS51194">
    <property type="entry name" value="HELICASE_CTER"/>
    <property type="match status" value="1"/>
</dbReference>
<organism evidence="13 14">
    <name type="scientific">Nitrosomonas nitrosa</name>
    <dbReference type="NCBI Taxonomy" id="52442"/>
    <lineage>
        <taxon>Bacteria</taxon>
        <taxon>Pseudomonadati</taxon>
        <taxon>Pseudomonadota</taxon>
        <taxon>Betaproteobacteria</taxon>
        <taxon>Nitrosomonadales</taxon>
        <taxon>Nitrosomonadaceae</taxon>
        <taxon>Nitrosomonas</taxon>
    </lineage>
</organism>
<evidence type="ECO:0000256" key="5">
    <source>
        <dbReference type="ARBA" id="ARBA00022840"/>
    </source>
</evidence>
<comment type="catalytic activity">
    <reaction evidence="6 7">
        <text>ATP + H2O = ADP + phosphate + H(+)</text>
        <dbReference type="Rhea" id="RHEA:13065"/>
        <dbReference type="ChEBI" id="CHEBI:15377"/>
        <dbReference type="ChEBI" id="CHEBI:15378"/>
        <dbReference type="ChEBI" id="CHEBI:30616"/>
        <dbReference type="ChEBI" id="CHEBI:43474"/>
        <dbReference type="ChEBI" id="CHEBI:456216"/>
        <dbReference type="EC" id="3.6.4.13"/>
    </reaction>
</comment>
<dbReference type="PROSITE" id="PS51192">
    <property type="entry name" value="HELICASE_ATP_BIND_1"/>
    <property type="match status" value="1"/>
</dbReference>
<dbReference type="PANTHER" id="PTHR47959">
    <property type="entry name" value="ATP-DEPENDENT RNA HELICASE RHLE-RELATED"/>
    <property type="match status" value="1"/>
</dbReference>
<dbReference type="Proteomes" id="UP000199561">
    <property type="component" value="Unassembled WGS sequence"/>
</dbReference>
<keyword evidence="7" id="KW-0690">Ribosome biogenesis</keyword>
<evidence type="ECO:0000256" key="4">
    <source>
        <dbReference type="ARBA" id="ARBA00022806"/>
    </source>
</evidence>
<evidence type="ECO:0000256" key="7">
    <source>
        <dbReference type="HAMAP-Rule" id="MF_00968"/>
    </source>
</evidence>
<dbReference type="HAMAP" id="MF_00968">
    <property type="entry name" value="DEAD_helicase_RhlE"/>
    <property type="match status" value="1"/>
</dbReference>
<dbReference type="InterPro" id="IPR014001">
    <property type="entry name" value="Helicase_ATP-bd"/>
</dbReference>
<comment type="subcellular location">
    <subcellularLocation>
        <location evidence="7">Cytoplasm</location>
    </subcellularLocation>
</comment>
<dbReference type="SMART" id="SM00490">
    <property type="entry name" value="HELICc"/>
    <property type="match status" value="1"/>
</dbReference>
<dbReference type="InterPro" id="IPR001650">
    <property type="entry name" value="Helicase_C-like"/>
</dbReference>
<dbReference type="SUPFAM" id="SSF52540">
    <property type="entry name" value="P-loop containing nucleoside triphosphate hydrolases"/>
    <property type="match status" value="1"/>
</dbReference>
<dbReference type="GO" id="GO:0009266">
    <property type="term" value="P:response to temperature stimulus"/>
    <property type="evidence" value="ECO:0007669"/>
    <property type="project" value="UniProtKB-ARBA"/>
</dbReference>
<dbReference type="STRING" id="52442.SAMN05421880_11368"/>
<dbReference type="AlphaFoldDB" id="A0A1I4Q1I4"/>
<protein>
    <recommendedName>
        <fullName evidence="7">ATP-dependent RNA helicase RhlE</fullName>
        <ecNumber evidence="7">3.6.4.13</ecNumber>
    </recommendedName>
</protein>
<dbReference type="RefSeq" id="WP_244888040.1">
    <property type="nucleotide sequence ID" value="NZ_FOUF01000013.1"/>
</dbReference>
<evidence type="ECO:0000259" key="11">
    <source>
        <dbReference type="PROSITE" id="PS51194"/>
    </source>
</evidence>
<dbReference type="PANTHER" id="PTHR47959:SF13">
    <property type="entry name" value="ATP-DEPENDENT RNA HELICASE RHLE"/>
    <property type="match status" value="1"/>
</dbReference>
<gene>
    <name evidence="7" type="primary">rhlE</name>
    <name evidence="13" type="ORF">SAMN05421880_11368</name>
</gene>
<evidence type="ECO:0000256" key="1">
    <source>
        <dbReference type="ARBA" id="ARBA00022490"/>
    </source>
</evidence>
<evidence type="ECO:0000259" key="12">
    <source>
        <dbReference type="PROSITE" id="PS51195"/>
    </source>
</evidence>
<dbReference type="InterPro" id="IPR050079">
    <property type="entry name" value="DEAD_box_RNA_helicase"/>
</dbReference>
<dbReference type="InterPro" id="IPR014014">
    <property type="entry name" value="RNA_helicase_DEAD_Q_motif"/>
</dbReference>
<dbReference type="InterPro" id="IPR027417">
    <property type="entry name" value="P-loop_NTPase"/>
</dbReference>
<evidence type="ECO:0000256" key="2">
    <source>
        <dbReference type="ARBA" id="ARBA00022741"/>
    </source>
</evidence>
<comment type="similarity">
    <text evidence="7">Belongs to the DEAD box helicase family. RhlE subfamily.</text>
</comment>
<dbReference type="SMART" id="SM00487">
    <property type="entry name" value="DEXDc"/>
    <property type="match status" value="1"/>
</dbReference>
<accession>A0A1I4Q1I4</accession>
<dbReference type="GO" id="GO:0005524">
    <property type="term" value="F:ATP binding"/>
    <property type="evidence" value="ECO:0007669"/>
    <property type="project" value="UniProtKB-UniRule"/>
</dbReference>
<dbReference type="PROSITE" id="PS51195">
    <property type="entry name" value="Q_MOTIF"/>
    <property type="match status" value="1"/>
</dbReference>
<evidence type="ECO:0000313" key="13">
    <source>
        <dbReference type="EMBL" id="SFM33948.1"/>
    </source>
</evidence>
<feature type="domain" description="DEAD-box RNA helicase Q" evidence="12">
    <location>
        <begin position="15"/>
        <end position="43"/>
    </location>
</feature>
<keyword evidence="14" id="KW-1185">Reference proteome</keyword>
<comment type="function">
    <text evidence="7">DEAD-box RNA helicase involved in ribosome assembly. Has RNA-dependent ATPase activity and unwinds double-stranded RNA.</text>
</comment>
<keyword evidence="5 7" id="KW-0067">ATP-binding</keyword>
<feature type="compositionally biased region" description="Basic and acidic residues" evidence="9">
    <location>
        <begin position="422"/>
        <end position="445"/>
    </location>
</feature>
<dbReference type="GO" id="GO:0005829">
    <property type="term" value="C:cytosol"/>
    <property type="evidence" value="ECO:0007669"/>
    <property type="project" value="TreeGrafter"/>
</dbReference>
<evidence type="ECO:0000259" key="10">
    <source>
        <dbReference type="PROSITE" id="PS51192"/>
    </source>
</evidence>
<dbReference type="FunFam" id="3.40.50.300:FF:000468">
    <property type="entry name" value="ATP-dependent RNA helicase RhlE"/>
    <property type="match status" value="1"/>
</dbReference>
<dbReference type="InterPro" id="IPR044742">
    <property type="entry name" value="DEAD/DEAH_RhlB"/>
</dbReference>
<dbReference type="EC" id="3.6.4.13" evidence="7"/>
<reference evidence="13 14" key="1">
    <citation type="submission" date="2016-10" db="EMBL/GenBank/DDBJ databases">
        <authorList>
            <person name="de Groot N.N."/>
        </authorList>
    </citation>
    <scope>NUCLEOTIDE SEQUENCE [LARGE SCALE GENOMIC DNA]</scope>
    <source>
        <strain evidence="13 14">Nm146</strain>
    </source>
</reference>
<dbReference type="InterPro" id="IPR028622">
    <property type="entry name" value="DEAD_helicase_RhlE"/>
</dbReference>
<feature type="region of interest" description="Disordered" evidence="9">
    <location>
        <begin position="398"/>
        <end position="505"/>
    </location>
</feature>
<evidence type="ECO:0000256" key="6">
    <source>
        <dbReference type="ARBA" id="ARBA00047984"/>
    </source>
</evidence>
<proteinExistence type="inferred from homology"/>
<sequence>MSVELKTREIPLSTPDFNALGLSEPIRRAITDAGYTTPTPIQLKAIPLVLSGGDLLAGAQTGTGKTAGFTLPILQLLSQKKTAGPAKSCPRCLILTPTRELAAQVEESVKVYGKYLSLTSAVIFGGVNINPQITRLRKPLDILVATPGRLLDHVNQKTLDLTAIEILVLDEADRMLDMGFIHDIKKILALLPKQRQNLLFSATFSDEIKALADKLLRNPGFVEVARRNTTSELVKQTVHLVDQNHKRSLMSHLIKHHDWQQVLVFTRTKHGANRLSEKLLKEGIEAAAIHGNKSQGARTKALAQFKEGSVRVLVATDIAARGLDIDQLPQVVNFELPNIPEDYIHRIGRTGRAGSSGSAISLVAHEEMKYLRDIERLIKHEIPKTTVEGFIIPVEIEPEEARPPRQQRPVTHPNKKARQVGRKTEERTGMHVHSRTENGRSEQHKQNLAQKSKPMGSRPLSGDPQNSPKKQQPAKKMSEAARHQAMPQTTWFSQKPSRPSSNRGR</sequence>
<dbReference type="InterPro" id="IPR011545">
    <property type="entry name" value="DEAD/DEAH_box_helicase_dom"/>
</dbReference>
<feature type="domain" description="Helicase ATP-binding" evidence="10">
    <location>
        <begin position="46"/>
        <end position="222"/>
    </location>
</feature>